<feature type="transmembrane region" description="Helical" evidence="14">
    <location>
        <begin position="130"/>
        <end position="148"/>
    </location>
</feature>
<feature type="transmembrane region" description="Helical" evidence="14">
    <location>
        <begin position="12"/>
        <end position="30"/>
    </location>
</feature>
<sequence>MALPSLSEFPWLTTVIFYPIVASLFIPLIPAPAGDPNSRAHAQKLAERIRWFALFIGVTDLLILLAGFYYGYDPSLSGLQLFERYSWVPQVGLSWSVGADGLSMPLILLTAFITTLAILASWPVTLKPRLFYFLMLAMYGGQIGVFAVQDMLLFFLMWELELIPVYLLLSIWGGKNRLYAATKFILYTALSSLFILVAALAMAFYGNTISFDMTDLAQKTYPLTFQLLIYGAFLIAYGVKLPIFPLHTWLPDAHGEATAPVHMLLAGILLKMGGYALMRMNVGMLPDAHLYFAPVLIVLGVVNIIFAALTSFAQRNLKRKIAYSSISHMGFVLIGIGCLTEIGMSGAMLQMISHGLIGASLFFLVGATYDRTHTLELEEMGGVGLKMPKIFSMFTACSLASLALPGMSGFVAEIMVFIGMATTDAYSGPFKVVIVFLAAVGVILTPIYLLSMLRQIFFGPENKDLTEHEELVDAEPREVFIIACLLIPIIGIGLYPKLVTTLYDQSTNALVATLRQELPPPTETVALAPALYD</sequence>
<proteinExistence type="inferred from homology"/>
<dbReference type="InterPro" id="IPR000260">
    <property type="entry name" value="NADH4_N"/>
</dbReference>
<dbReference type="Pfam" id="PF01059">
    <property type="entry name" value="Oxidored_q5_N"/>
    <property type="match status" value="1"/>
</dbReference>
<dbReference type="NCBIfam" id="TIGR01972">
    <property type="entry name" value="NDH_I_M"/>
    <property type="match status" value="1"/>
</dbReference>
<keyword evidence="10 14" id="KW-0472">Membrane</keyword>
<organism evidence="18 19">
    <name type="scientific">Thermostichus vulcanus str. 'Rupite'</name>
    <dbReference type="NCBI Taxonomy" id="2813851"/>
    <lineage>
        <taxon>Bacteria</taxon>
        <taxon>Bacillati</taxon>
        <taxon>Cyanobacteriota</taxon>
        <taxon>Cyanophyceae</taxon>
        <taxon>Thermostichales</taxon>
        <taxon>Thermostichaceae</taxon>
        <taxon>Thermostichus</taxon>
    </lineage>
</organism>
<dbReference type="PANTHER" id="PTHR43507:SF21">
    <property type="entry name" value="NAD(P)H-QUINONE OXIDOREDUCTASE CHAIN 4, CHLOROPLASTIC"/>
    <property type="match status" value="1"/>
</dbReference>
<feature type="transmembrane region" description="Helical" evidence="14">
    <location>
        <begin position="290"/>
        <end position="309"/>
    </location>
</feature>
<evidence type="ECO:0000256" key="15">
    <source>
        <dbReference type="RuleBase" id="RU000320"/>
    </source>
</evidence>
<feature type="transmembrane region" description="Helical" evidence="14">
    <location>
        <begin position="479"/>
        <end position="496"/>
    </location>
</feature>
<keyword evidence="6 14" id="KW-0618">Plastoquinone</keyword>
<evidence type="ECO:0000256" key="12">
    <source>
        <dbReference type="ARBA" id="ARBA00047726"/>
    </source>
</evidence>
<dbReference type="EMBL" id="JAFIRA010000001">
    <property type="protein sequence ID" value="MCJ2541496.1"/>
    <property type="molecule type" value="Genomic_DNA"/>
</dbReference>
<evidence type="ECO:0000256" key="4">
    <source>
        <dbReference type="ARBA" id="ARBA00022719"/>
    </source>
</evidence>
<keyword evidence="8 14" id="KW-1133">Transmembrane helix</keyword>
<keyword evidence="9 14" id="KW-0520">NAD</keyword>
<accession>A0ABT0C6X0</accession>
<keyword evidence="14" id="KW-0793">Thylakoid</keyword>
<evidence type="ECO:0000256" key="10">
    <source>
        <dbReference type="ARBA" id="ARBA00023136"/>
    </source>
</evidence>
<evidence type="ECO:0000256" key="2">
    <source>
        <dbReference type="ARBA" id="ARBA00009025"/>
    </source>
</evidence>
<feature type="transmembrane region" description="Helical" evidence="14">
    <location>
        <begin position="184"/>
        <end position="205"/>
    </location>
</feature>
<name>A0ABT0C6X0_THEVL</name>
<protein>
    <recommendedName>
        <fullName evidence="14">NAD(P)H-quinone oxidoreductase chain 4</fullName>
        <ecNumber evidence="14">7.1.1.-</ecNumber>
    </recommendedName>
    <alternativeName>
        <fullName evidence="14">NAD(P)H dehydrogenase I, chain 4</fullName>
    </alternativeName>
    <alternativeName>
        <fullName evidence="14">NDH-1, chain 4</fullName>
    </alternativeName>
</protein>
<comment type="similarity">
    <text evidence="2 14">Belongs to the complex I subunit 4 family.</text>
</comment>
<dbReference type="Proteomes" id="UP000830835">
    <property type="component" value="Unassembled WGS sequence"/>
</dbReference>
<feature type="transmembrane region" description="Helical" evidence="14">
    <location>
        <begin position="348"/>
        <end position="369"/>
    </location>
</feature>
<dbReference type="EC" id="7.1.1.-" evidence="14"/>
<feature type="transmembrane region" description="Helical" evidence="14">
    <location>
        <begin position="51"/>
        <end position="72"/>
    </location>
</feature>
<feature type="transmembrane region" description="Helical" evidence="14">
    <location>
        <begin position="225"/>
        <end position="247"/>
    </location>
</feature>
<keyword evidence="4 14" id="KW-0874">Quinone</keyword>
<feature type="transmembrane region" description="Helical" evidence="14">
    <location>
        <begin position="430"/>
        <end position="450"/>
    </location>
</feature>
<keyword evidence="7 14" id="KW-1278">Translocase</keyword>
<gene>
    <name evidence="14" type="primary">ndhD</name>
    <name evidence="18" type="ORF">JX360_01010</name>
</gene>
<evidence type="ECO:0000259" key="16">
    <source>
        <dbReference type="Pfam" id="PF00361"/>
    </source>
</evidence>
<dbReference type="InterPro" id="IPR010227">
    <property type="entry name" value="NADH_Q_OxRdtase_chainM/4"/>
</dbReference>
<comment type="catalytic activity">
    <reaction evidence="12 14">
        <text>a plastoquinone + NADPH + (n+1) H(+)(in) = a plastoquinol + NADP(+) + n H(+)(out)</text>
        <dbReference type="Rhea" id="RHEA:42612"/>
        <dbReference type="Rhea" id="RHEA-COMP:9561"/>
        <dbReference type="Rhea" id="RHEA-COMP:9562"/>
        <dbReference type="ChEBI" id="CHEBI:15378"/>
        <dbReference type="ChEBI" id="CHEBI:17757"/>
        <dbReference type="ChEBI" id="CHEBI:57783"/>
        <dbReference type="ChEBI" id="CHEBI:58349"/>
        <dbReference type="ChEBI" id="CHEBI:62192"/>
    </reaction>
</comment>
<dbReference type="PANTHER" id="PTHR43507">
    <property type="entry name" value="NADH-UBIQUINONE OXIDOREDUCTASE CHAIN 4"/>
    <property type="match status" value="1"/>
</dbReference>
<evidence type="ECO:0000256" key="6">
    <source>
        <dbReference type="ARBA" id="ARBA00022957"/>
    </source>
</evidence>
<dbReference type="NCBIfam" id="NF002713">
    <property type="entry name" value="PRK02546.1"/>
    <property type="match status" value="1"/>
</dbReference>
<keyword evidence="19" id="KW-1185">Reference proteome</keyword>
<evidence type="ECO:0000313" key="18">
    <source>
        <dbReference type="EMBL" id="MCJ2541496.1"/>
    </source>
</evidence>
<comment type="function">
    <text evidence="11 14">NDH-1 shuttles electrons from NAD(P)H, via FMN and iron-sulfur (Fe-S) centers, to quinones in the respiratory chain. The immediate electron acceptor for the enzyme in this species is believed to be plastoquinone. Couples the redox reaction to proton translocation (for every two electrons transferred, four hydrogen ions are translocated across the cytoplasmic membrane), and thus conserves the redox energy in a proton gradient.</text>
</comment>
<evidence type="ECO:0000256" key="13">
    <source>
        <dbReference type="ARBA" id="ARBA00048026"/>
    </source>
</evidence>
<evidence type="ECO:0000256" key="14">
    <source>
        <dbReference type="HAMAP-Rule" id="MF_00491"/>
    </source>
</evidence>
<evidence type="ECO:0000256" key="11">
    <source>
        <dbReference type="ARBA" id="ARBA00025624"/>
    </source>
</evidence>
<comment type="caution">
    <text evidence="18">The sequence shown here is derived from an EMBL/GenBank/DDBJ whole genome shotgun (WGS) entry which is preliminary data.</text>
</comment>
<evidence type="ECO:0000256" key="3">
    <source>
        <dbReference type="ARBA" id="ARBA00022692"/>
    </source>
</evidence>
<feature type="domain" description="NADH:quinone oxidoreductase/Mrp antiporter transmembrane" evidence="16">
    <location>
        <begin position="149"/>
        <end position="427"/>
    </location>
</feature>
<evidence type="ECO:0000256" key="8">
    <source>
        <dbReference type="ARBA" id="ARBA00022989"/>
    </source>
</evidence>
<evidence type="ECO:0000259" key="17">
    <source>
        <dbReference type="Pfam" id="PF01059"/>
    </source>
</evidence>
<dbReference type="PRINTS" id="PR01437">
    <property type="entry name" value="NUOXDRDTASE4"/>
</dbReference>
<reference evidence="18" key="1">
    <citation type="submission" date="2021-02" db="EMBL/GenBank/DDBJ databases">
        <title>The CRISPR/cas machinery reduction and long-range gene transfer in the hot spring cyanobacterium Synechococcus.</title>
        <authorList>
            <person name="Dvorak P."/>
            <person name="Jahodarova E."/>
            <person name="Hasler P."/>
            <person name="Poulickova A."/>
        </authorList>
    </citation>
    <scope>NUCLEOTIDE SEQUENCE</scope>
    <source>
        <strain evidence="18">Rupite</strain>
    </source>
</reference>
<feature type="transmembrane region" description="Helical" evidence="14">
    <location>
        <begin position="259"/>
        <end position="278"/>
    </location>
</feature>
<dbReference type="HAMAP" id="MF_00491">
    <property type="entry name" value="NDH1_NuoM"/>
    <property type="match status" value="1"/>
</dbReference>
<keyword evidence="5 14" id="KW-0521">NADP</keyword>
<comment type="catalytic activity">
    <reaction evidence="13 14">
        <text>a plastoquinone + NADH + (n+1) H(+)(in) = a plastoquinol + NAD(+) + n H(+)(out)</text>
        <dbReference type="Rhea" id="RHEA:42608"/>
        <dbReference type="Rhea" id="RHEA-COMP:9561"/>
        <dbReference type="Rhea" id="RHEA-COMP:9562"/>
        <dbReference type="ChEBI" id="CHEBI:15378"/>
        <dbReference type="ChEBI" id="CHEBI:17757"/>
        <dbReference type="ChEBI" id="CHEBI:57540"/>
        <dbReference type="ChEBI" id="CHEBI:57945"/>
        <dbReference type="ChEBI" id="CHEBI:62192"/>
    </reaction>
</comment>
<evidence type="ECO:0000256" key="5">
    <source>
        <dbReference type="ARBA" id="ARBA00022857"/>
    </source>
</evidence>
<feature type="transmembrane region" description="Helical" evidence="14">
    <location>
        <begin position="390"/>
        <end position="418"/>
    </location>
</feature>
<feature type="transmembrane region" description="Helical" evidence="14">
    <location>
        <begin position="92"/>
        <end position="118"/>
    </location>
</feature>
<dbReference type="InterPro" id="IPR003918">
    <property type="entry name" value="NADH_UbQ_OxRdtase"/>
</dbReference>
<evidence type="ECO:0000256" key="1">
    <source>
        <dbReference type="ARBA" id="ARBA00004127"/>
    </source>
</evidence>
<feature type="domain" description="NADH:ubiquinone oxidoreductase chain 4 N-terminal" evidence="17">
    <location>
        <begin position="85"/>
        <end position="136"/>
    </location>
</feature>
<dbReference type="InterPro" id="IPR001750">
    <property type="entry name" value="ND/Mrp_TM"/>
</dbReference>
<evidence type="ECO:0000256" key="7">
    <source>
        <dbReference type="ARBA" id="ARBA00022967"/>
    </source>
</evidence>
<feature type="transmembrane region" description="Helical" evidence="14">
    <location>
        <begin position="321"/>
        <end position="342"/>
    </location>
</feature>
<dbReference type="InterPro" id="IPR022997">
    <property type="entry name" value="NADH_Q_OxRdtase_chain4"/>
</dbReference>
<evidence type="ECO:0000313" key="19">
    <source>
        <dbReference type="Proteomes" id="UP000830835"/>
    </source>
</evidence>
<feature type="transmembrane region" description="Helical" evidence="14">
    <location>
        <begin position="154"/>
        <end position="172"/>
    </location>
</feature>
<dbReference type="Pfam" id="PF00361">
    <property type="entry name" value="Proton_antipo_M"/>
    <property type="match status" value="1"/>
</dbReference>
<keyword evidence="3 14" id="KW-0812">Transmembrane</keyword>
<dbReference type="NCBIfam" id="NF009212">
    <property type="entry name" value="PRK12561.1"/>
    <property type="match status" value="1"/>
</dbReference>
<evidence type="ECO:0000256" key="9">
    <source>
        <dbReference type="ARBA" id="ARBA00023027"/>
    </source>
</evidence>
<comment type="subcellular location">
    <subcellularLocation>
        <location evidence="14">Cellular thylakoid membrane</location>
        <topology evidence="14">Multi-pass membrane protein</topology>
    </subcellularLocation>
    <subcellularLocation>
        <location evidence="1">Endomembrane system</location>
        <topology evidence="1">Multi-pass membrane protein</topology>
    </subcellularLocation>
    <subcellularLocation>
        <location evidence="15">Membrane</location>
        <topology evidence="15">Multi-pass membrane protein</topology>
    </subcellularLocation>
</comment>